<gene>
    <name evidence="2" type="ORF">PVAP13_5KG301514</name>
</gene>
<keyword evidence="3" id="KW-1185">Reference proteome</keyword>
<comment type="caution">
    <text evidence="2">The sequence shown here is derived from an EMBL/GenBank/DDBJ whole genome shotgun (WGS) entry which is preliminary data.</text>
</comment>
<dbReference type="EMBL" id="CM029045">
    <property type="protein sequence ID" value="KAG2596535.1"/>
    <property type="molecule type" value="Genomic_DNA"/>
</dbReference>
<keyword evidence="1" id="KW-0732">Signal</keyword>
<dbReference type="AlphaFoldDB" id="A0A8T0SHG0"/>
<evidence type="ECO:0008006" key="4">
    <source>
        <dbReference type="Google" id="ProtNLM"/>
    </source>
</evidence>
<evidence type="ECO:0000256" key="1">
    <source>
        <dbReference type="SAM" id="SignalP"/>
    </source>
</evidence>
<accession>A0A8T0SHG0</accession>
<reference evidence="2" key="1">
    <citation type="submission" date="2020-05" db="EMBL/GenBank/DDBJ databases">
        <title>WGS assembly of Panicum virgatum.</title>
        <authorList>
            <person name="Lovell J.T."/>
            <person name="Jenkins J."/>
            <person name="Shu S."/>
            <person name="Juenger T.E."/>
            <person name="Schmutz J."/>
        </authorList>
    </citation>
    <scope>NUCLEOTIDE SEQUENCE</scope>
    <source>
        <strain evidence="2">AP13</strain>
    </source>
</reference>
<dbReference type="Proteomes" id="UP000823388">
    <property type="component" value="Chromosome 5K"/>
</dbReference>
<feature type="signal peptide" evidence="1">
    <location>
        <begin position="1"/>
        <end position="19"/>
    </location>
</feature>
<name>A0A8T0SHG0_PANVG</name>
<protein>
    <recommendedName>
        <fullName evidence="4">Secreted protein</fullName>
    </recommendedName>
</protein>
<evidence type="ECO:0000313" key="2">
    <source>
        <dbReference type="EMBL" id="KAG2596535.1"/>
    </source>
</evidence>
<feature type="chain" id="PRO_5035875869" description="Secreted protein" evidence="1">
    <location>
        <begin position="20"/>
        <end position="87"/>
    </location>
</feature>
<sequence>MWRPLHGARLGALGSLLLARRRWIGIRSESCMNRCPICLTMTMLKTIKHHWQKYYQGNLFTWLDLHYCAYLSDCCRPSFILNLAKIK</sequence>
<evidence type="ECO:0000313" key="3">
    <source>
        <dbReference type="Proteomes" id="UP000823388"/>
    </source>
</evidence>
<organism evidence="2 3">
    <name type="scientific">Panicum virgatum</name>
    <name type="common">Blackwell switchgrass</name>
    <dbReference type="NCBI Taxonomy" id="38727"/>
    <lineage>
        <taxon>Eukaryota</taxon>
        <taxon>Viridiplantae</taxon>
        <taxon>Streptophyta</taxon>
        <taxon>Embryophyta</taxon>
        <taxon>Tracheophyta</taxon>
        <taxon>Spermatophyta</taxon>
        <taxon>Magnoliopsida</taxon>
        <taxon>Liliopsida</taxon>
        <taxon>Poales</taxon>
        <taxon>Poaceae</taxon>
        <taxon>PACMAD clade</taxon>
        <taxon>Panicoideae</taxon>
        <taxon>Panicodae</taxon>
        <taxon>Paniceae</taxon>
        <taxon>Panicinae</taxon>
        <taxon>Panicum</taxon>
        <taxon>Panicum sect. Hiantes</taxon>
    </lineage>
</organism>
<proteinExistence type="predicted"/>